<evidence type="ECO:0000256" key="5">
    <source>
        <dbReference type="ARBA" id="ARBA00023242"/>
    </source>
</evidence>
<protein>
    <submittedName>
        <fullName evidence="8">Transcription factor HEC2</fullName>
    </submittedName>
</protein>
<dbReference type="GO" id="GO:0003700">
    <property type="term" value="F:DNA-binding transcription factor activity"/>
    <property type="evidence" value="ECO:0007669"/>
    <property type="project" value="InterPro"/>
</dbReference>
<evidence type="ECO:0000256" key="4">
    <source>
        <dbReference type="ARBA" id="ARBA00023163"/>
    </source>
</evidence>
<evidence type="ECO:0000256" key="6">
    <source>
        <dbReference type="SAM" id="MobiDB-lite"/>
    </source>
</evidence>
<sequence>AFLVEKMDAVGCCTDLSADEAYMELVRMVGQTKKKPTEIPAVAPPRVSIVDSSQQQLHGARPAPTAPTTPPQCTFPFWGASVQEAAAVSPARSHAPGAVAGREQARASVLREMVYRVAAMRPVHVVEAEAESVRPRRRRNVRVSKDPQSVAARRRRERISERMRRLRRLVPGGTNMDTASMLDEAIHYLKFLKTQVQSLAFPTAGTPLLSFPPAAPVTGGNRPSFE</sequence>
<feature type="domain" description="BHLH" evidence="7">
    <location>
        <begin position="143"/>
        <end position="192"/>
    </location>
</feature>
<feature type="region of interest" description="Disordered" evidence="6">
    <location>
        <begin position="51"/>
        <end position="71"/>
    </location>
</feature>
<dbReference type="InterPro" id="IPR036638">
    <property type="entry name" value="HLH_DNA-bd_sf"/>
</dbReference>
<evidence type="ECO:0000256" key="3">
    <source>
        <dbReference type="ARBA" id="ARBA00023015"/>
    </source>
</evidence>
<dbReference type="PANTHER" id="PTHR45914:SF54">
    <property type="entry name" value="OS08G0471401 PROTEIN"/>
    <property type="match status" value="1"/>
</dbReference>
<gene>
    <name evidence="8" type="primary">HEC2</name>
    <name evidence="8" type="ORF">g.29551</name>
</gene>
<dbReference type="PROSITE" id="PS50888">
    <property type="entry name" value="BHLH"/>
    <property type="match status" value="1"/>
</dbReference>
<dbReference type="SMART" id="SM00353">
    <property type="entry name" value="HLH"/>
    <property type="match status" value="1"/>
</dbReference>
<dbReference type="GO" id="GO:0005634">
    <property type="term" value="C:nucleus"/>
    <property type="evidence" value="ECO:0007669"/>
    <property type="project" value="UniProtKB-SubCell"/>
</dbReference>
<keyword evidence="4" id="KW-0804">Transcription</keyword>
<dbReference type="GO" id="GO:0046983">
    <property type="term" value="F:protein dimerization activity"/>
    <property type="evidence" value="ECO:0007669"/>
    <property type="project" value="InterPro"/>
</dbReference>
<dbReference type="Pfam" id="PF00010">
    <property type="entry name" value="HLH"/>
    <property type="match status" value="1"/>
</dbReference>
<feature type="non-terminal residue" evidence="8">
    <location>
        <position position="1"/>
    </location>
</feature>
<dbReference type="InterPro" id="IPR045843">
    <property type="entry name" value="IND-like"/>
</dbReference>
<comment type="similarity">
    <text evidence="2">Belongs to the bHLH protein family.</text>
</comment>
<dbReference type="Gene3D" id="4.10.280.10">
    <property type="entry name" value="Helix-loop-helix DNA-binding domain"/>
    <property type="match status" value="1"/>
</dbReference>
<dbReference type="SUPFAM" id="SSF47459">
    <property type="entry name" value="HLH, helix-loop-helix DNA-binding domain"/>
    <property type="match status" value="1"/>
</dbReference>
<accession>A0A1D1ZCF0</accession>
<name>A0A1D1ZCF0_9ARAE</name>
<evidence type="ECO:0000313" key="8">
    <source>
        <dbReference type="EMBL" id="JAT64547.1"/>
    </source>
</evidence>
<keyword evidence="5" id="KW-0539">Nucleus</keyword>
<comment type="subcellular location">
    <subcellularLocation>
        <location evidence="1">Nucleus</location>
    </subcellularLocation>
</comment>
<feature type="region of interest" description="Disordered" evidence="6">
    <location>
        <begin position="138"/>
        <end position="157"/>
    </location>
</feature>
<reference evidence="8" key="1">
    <citation type="submission" date="2015-07" db="EMBL/GenBank/DDBJ databases">
        <title>Transcriptome Assembly of Anthurium amnicola.</title>
        <authorList>
            <person name="Suzuki J."/>
        </authorList>
    </citation>
    <scope>NUCLEOTIDE SEQUENCE</scope>
</reference>
<dbReference type="AlphaFoldDB" id="A0A1D1ZCF0"/>
<proteinExistence type="inferred from homology"/>
<dbReference type="PANTHER" id="PTHR45914">
    <property type="entry name" value="TRANSCRIPTION FACTOR HEC3-RELATED"/>
    <property type="match status" value="1"/>
</dbReference>
<dbReference type="InterPro" id="IPR011598">
    <property type="entry name" value="bHLH_dom"/>
</dbReference>
<keyword evidence="3" id="KW-0805">Transcription regulation</keyword>
<evidence type="ECO:0000259" key="7">
    <source>
        <dbReference type="PROSITE" id="PS50888"/>
    </source>
</evidence>
<organism evidence="8">
    <name type="scientific">Anthurium amnicola</name>
    <dbReference type="NCBI Taxonomy" id="1678845"/>
    <lineage>
        <taxon>Eukaryota</taxon>
        <taxon>Viridiplantae</taxon>
        <taxon>Streptophyta</taxon>
        <taxon>Embryophyta</taxon>
        <taxon>Tracheophyta</taxon>
        <taxon>Spermatophyta</taxon>
        <taxon>Magnoliopsida</taxon>
        <taxon>Liliopsida</taxon>
        <taxon>Araceae</taxon>
        <taxon>Pothoideae</taxon>
        <taxon>Potheae</taxon>
        <taxon>Anthurium</taxon>
    </lineage>
</organism>
<evidence type="ECO:0000256" key="2">
    <source>
        <dbReference type="ARBA" id="ARBA00005510"/>
    </source>
</evidence>
<dbReference type="EMBL" id="GDJX01003389">
    <property type="protein sequence ID" value="JAT64547.1"/>
    <property type="molecule type" value="Transcribed_RNA"/>
</dbReference>
<evidence type="ECO:0000256" key="1">
    <source>
        <dbReference type="ARBA" id="ARBA00004123"/>
    </source>
</evidence>